<reference evidence="9 10" key="1">
    <citation type="submission" date="2021-12" db="EMBL/GenBank/DDBJ databases">
        <title>High titer production of polyol ester of fatty acids by Rhodotorula paludigena BS15 towards product separation-free biomass refinery.</title>
        <authorList>
            <person name="Mano J."/>
            <person name="Ono H."/>
            <person name="Tanaka T."/>
            <person name="Naito K."/>
            <person name="Sushida H."/>
            <person name="Ike M."/>
            <person name="Tokuyasu K."/>
            <person name="Kitaoka M."/>
        </authorList>
    </citation>
    <scope>NUCLEOTIDE SEQUENCE [LARGE SCALE GENOMIC DNA]</scope>
    <source>
        <strain evidence="9 10">BS15</strain>
    </source>
</reference>
<keyword evidence="4 6" id="KW-0694">RNA-binding</keyword>
<comment type="similarity">
    <text evidence="1">Belongs to the HTATSF1 family.</text>
</comment>
<dbReference type="PANTHER" id="PTHR15608">
    <property type="entry name" value="SPLICING FACTOR U2AF-ASSOCIATED PROTEIN 2"/>
    <property type="match status" value="1"/>
</dbReference>
<evidence type="ECO:0000256" key="3">
    <source>
        <dbReference type="ARBA" id="ARBA00022737"/>
    </source>
</evidence>
<evidence type="ECO:0000256" key="6">
    <source>
        <dbReference type="PROSITE-ProRule" id="PRU00176"/>
    </source>
</evidence>
<name>A0AAV5GPQ1_9BASI</name>
<dbReference type="SMART" id="SM00361">
    <property type="entry name" value="RRM_1"/>
    <property type="match status" value="1"/>
</dbReference>
<dbReference type="SUPFAM" id="SSF54928">
    <property type="entry name" value="RNA-binding domain, RBD"/>
    <property type="match status" value="2"/>
</dbReference>
<keyword evidence="2" id="KW-0507">mRNA processing</keyword>
<keyword evidence="5" id="KW-0508">mRNA splicing</keyword>
<dbReference type="CDD" id="cd12281">
    <property type="entry name" value="RRM1_TatSF1_like"/>
    <property type="match status" value="1"/>
</dbReference>
<keyword evidence="3" id="KW-0677">Repeat</keyword>
<sequence>MSASNGPAGASGASGAQANSTSAPAQPAAHASAPHQPQSNEPAPEPYFDRQLGKWCCEDRDGNELEWDAARNAWVPAITEDVLKAQQAAYSVEGVDESAPAAPNKEDRKGKKRKAGDNGDKPAKKPRANTAVFVSKLPDSTTVDQLVSTFSKAGLILEDVNGDPKVKLYKDDAGRFKGEALIVYLQEASVELACRLFDETELELGSGAGTMSVKVAQWDNSSKDKEKEKVVGEGDKGEGTSSGNGASKKGKTDQEKARLGKKAAALRQKLGDWSDDEDPAAAAARARKYRGVVVLEGMFTLKELEEDPTLLLDLKEDVREECETIGEVTNVTLYDKEDKGVMTVRFKEELAAQACIAKMNGRYFGGRTIAAFPMDGTKKYKKSGQGVDLRGTGFGDDDEDEQAAKREEERLEKYADWLEKGGE</sequence>
<evidence type="ECO:0000256" key="4">
    <source>
        <dbReference type="ARBA" id="ARBA00022884"/>
    </source>
</evidence>
<feature type="domain" description="RRM" evidence="8">
    <location>
        <begin position="130"/>
        <end position="218"/>
    </location>
</feature>
<feature type="region of interest" description="Disordered" evidence="7">
    <location>
        <begin position="92"/>
        <end position="129"/>
    </location>
</feature>
<evidence type="ECO:0000256" key="5">
    <source>
        <dbReference type="ARBA" id="ARBA00023187"/>
    </source>
</evidence>
<evidence type="ECO:0000313" key="9">
    <source>
        <dbReference type="EMBL" id="GJN94356.1"/>
    </source>
</evidence>
<protein>
    <recommendedName>
        <fullName evidence="8">RRM domain-containing protein</fullName>
    </recommendedName>
</protein>
<feature type="compositionally biased region" description="Low complexity" evidence="7">
    <location>
        <begin position="1"/>
        <end position="39"/>
    </location>
</feature>
<evidence type="ECO:0000256" key="1">
    <source>
        <dbReference type="ARBA" id="ARBA00007747"/>
    </source>
</evidence>
<dbReference type="InterPro" id="IPR000504">
    <property type="entry name" value="RRM_dom"/>
</dbReference>
<dbReference type="PANTHER" id="PTHR15608:SF0">
    <property type="entry name" value="HIV TAT-SPECIFIC FACTOR 1"/>
    <property type="match status" value="1"/>
</dbReference>
<dbReference type="InterPro" id="IPR012677">
    <property type="entry name" value="Nucleotide-bd_a/b_plait_sf"/>
</dbReference>
<feature type="compositionally biased region" description="Basic and acidic residues" evidence="7">
    <location>
        <begin position="221"/>
        <end position="238"/>
    </location>
</feature>
<organism evidence="9 10">
    <name type="scientific">Rhodotorula paludigena</name>
    <dbReference type="NCBI Taxonomy" id="86838"/>
    <lineage>
        <taxon>Eukaryota</taxon>
        <taxon>Fungi</taxon>
        <taxon>Dikarya</taxon>
        <taxon>Basidiomycota</taxon>
        <taxon>Pucciniomycotina</taxon>
        <taxon>Microbotryomycetes</taxon>
        <taxon>Sporidiobolales</taxon>
        <taxon>Sporidiobolaceae</taxon>
        <taxon>Rhodotorula</taxon>
    </lineage>
</organism>
<dbReference type="SMART" id="SM00360">
    <property type="entry name" value="RRM"/>
    <property type="match status" value="2"/>
</dbReference>
<dbReference type="InterPro" id="IPR034392">
    <property type="entry name" value="TatSF1-like_RRM1"/>
</dbReference>
<dbReference type="Gene3D" id="3.30.70.330">
    <property type="match status" value="2"/>
</dbReference>
<evidence type="ECO:0000313" key="10">
    <source>
        <dbReference type="Proteomes" id="UP001342314"/>
    </source>
</evidence>
<comment type="caution">
    <text evidence="9">The sequence shown here is derived from an EMBL/GenBank/DDBJ whole genome shotgun (WGS) entry which is preliminary data.</text>
</comment>
<dbReference type="InterPro" id="IPR034393">
    <property type="entry name" value="TatSF1-like"/>
</dbReference>
<dbReference type="CDD" id="cd12285">
    <property type="entry name" value="RRM3_RBM39_like"/>
    <property type="match status" value="1"/>
</dbReference>
<evidence type="ECO:0000256" key="7">
    <source>
        <dbReference type="SAM" id="MobiDB-lite"/>
    </source>
</evidence>
<proteinExistence type="inferred from homology"/>
<dbReference type="Proteomes" id="UP001342314">
    <property type="component" value="Unassembled WGS sequence"/>
</dbReference>
<feature type="region of interest" description="Disordered" evidence="7">
    <location>
        <begin position="379"/>
        <end position="406"/>
    </location>
</feature>
<evidence type="ECO:0000256" key="2">
    <source>
        <dbReference type="ARBA" id="ARBA00022664"/>
    </source>
</evidence>
<dbReference type="FunFam" id="3.30.70.330:FF:000105">
    <property type="entry name" value="HIV Tat-specific factor 1 homolog"/>
    <property type="match status" value="1"/>
</dbReference>
<dbReference type="GO" id="GO:0005686">
    <property type="term" value="C:U2 snRNP"/>
    <property type="evidence" value="ECO:0007669"/>
    <property type="project" value="TreeGrafter"/>
</dbReference>
<dbReference type="PROSITE" id="PS50102">
    <property type="entry name" value="RRM"/>
    <property type="match status" value="1"/>
</dbReference>
<dbReference type="GO" id="GO:0000398">
    <property type="term" value="P:mRNA splicing, via spliceosome"/>
    <property type="evidence" value="ECO:0007669"/>
    <property type="project" value="InterPro"/>
</dbReference>
<dbReference type="EMBL" id="BQKY01000017">
    <property type="protein sequence ID" value="GJN94356.1"/>
    <property type="molecule type" value="Genomic_DNA"/>
</dbReference>
<dbReference type="AlphaFoldDB" id="A0AAV5GPQ1"/>
<accession>A0AAV5GPQ1</accession>
<feature type="region of interest" description="Disordered" evidence="7">
    <location>
        <begin position="1"/>
        <end position="52"/>
    </location>
</feature>
<dbReference type="Pfam" id="PF00076">
    <property type="entry name" value="RRM_1"/>
    <property type="match status" value="1"/>
</dbReference>
<keyword evidence="10" id="KW-1185">Reference proteome</keyword>
<gene>
    <name evidence="9" type="ORF">Rhopal_007430-T1</name>
</gene>
<dbReference type="GO" id="GO:0003723">
    <property type="term" value="F:RNA binding"/>
    <property type="evidence" value="ECO:0007669"/>
    <property type="project" value="UniProtKB-UniRule"/>
</dbReference>
<feature type="compositionally biased region" description="Basic and acidic residues" evidence="7">
    <location>
        <begin position="104"/>
        <end position="123"/>
    </location>
</feature>
<dbReference type="GO" id="GO:0005684">
    <property type="term" value="C:U2-type spliceosomal complex"/>
    <property type="evidence" value="ECO:0007669"/>
    <property type="project" value="TreeGrafter"/>
</dbReference>
<dbReference type="InterPro" id="IPR003954">
    <property type="entry name" value="RRM_euk-type"/>
</dbReference>
<feature type="region of interest" description="Disordered" evidence="7">
    <location>
        <begin position="217"/>
        <end position="258"/>
    </location>
</feature>
<evidence type="ECO:0000259" key="8">
    <source>
        <dbReference type="PROSITE" id="PS50102"/>
    </source>
</evidence>
<dbReference type="InterPro" id="IPR035979">
    <property type="entry name" value="RBD_domain_sf"/>
</dbReference>